<feature type="compositionally biased region" description="Low complexity" evidence="7">
    <location>
        <begin position="295"/>
        <end position="319"/>
    </location>
</feature>
<feature type="domain" description="Cytochrome c" evidence="8">
    <location>
        <begin position="322"/>
        <end position="425"/>
    </location>
</feature>
<gene>
    <name evidence="9" type="ORF">MBELCI_3499</name>
</gene>
<dbReference type="Pfam" id="PF00034">
    <property type="entry name" value="Cytochrom_C"/>
    <property type="match status" value="2"/>
</dbReference>
<dbReference type="PRINTS" id="PR00604">
    <property type="entry name" value="CYTCHRMECIAB"/>
</dbReference>
<evidence type="ECO:0000259" key="8">
    <source>
        <dbReference type="PROSITE" id="PS51007"/>
    </source>
</evidence>
<accession>U2Z8R6</accession>
<keyword evidence="5 6" id="KW-0408">Iron</keyword>
<comment type="caution">
    <text evidence="9">The sequence shown here is derived from an EMBL/GenBank/DDBJ whole genome shotgun (WGS) entry which is preliminary data.</text>
</comment>
<evidence type="ECO:0000256" key="5">
    <source>
        <dbReference type="ARBA" id="ARBA00023004"/>
    </source>
</evidence>
<dbReference type="GO" id="GO:0009055">
    <property type="term" value="F:electron transfer activity"/>
    <property type="evidence" value="ECO:0007669"/>
    <property type="project" value="InterPro"/>
</dbReference>
<dbReference type="eggNOG" id="COG3258">
    <property type="taxonomic scope" value="Bacteria"/>
</dbReference>
<evidence type="ECO:0000313" key="10">
    <source>
        <dbReference type="Proteomes" id="UP000016566"/>
    </source>
</evidence>
<dbReference type="EMBL" id="BATB01000091">
    <property type="protein sequence ID" value="GAD57447.1"/>
    <property type="molecule type" value="Genomic_DNA"/>
</dbReference>
<evidence type="ECO:0000256" key="3">
    <source>
        <dbReference type="ARBA" id="ARBA00022723"/>
    </source>
</evidence>
<dbReference type="AlphaFoldDB" id="U2Z8R6"/>
<feature type="region of interest" description="Disordered" evidence="7">
    <location>
        <begin position="258"/>
        <end position="319"/>
    </location>
</feature>
<dbReference type="Proteomes" id="UP000016566">
    <property type="component" value="Unassembled WGS sequence"/>
</dbReference>
<sequence length="426" mass="44774">MGVLTLAYVLADQFVVDMPAPARVSFVSVANAQESEAPEPVAGTVAQADAEPLAPARDGSYGLGREALPEEIAAWDIDIRPDGQGLPVGSGDVWTGEEVFVAQCASCHGDFGEAVGRWPQLAGGQGTLERKDPVKTIGSYWPYLSTVWDYVHRAMPFGDAQSLTPDEVYAITAYLLYLNNVVEDDFELSNESFAKVEMPNADGFKPDDRPETELTAFSGEVCMEGCKDDVEITMRAAVLDVTPGSDEDDAEVVETAVEAEEQAEAQPADAEPAEEAVAGDQPTAPEDAAAENEAGDASAEGADAEAAPAEAAEEASAAPDPELVAAGERVFKKCSACHQVGDNAKNRSGPQLNGIVGRTAGAVEGFRYSGAMEEAGANGLVWDHESLAGFLADPRAYLKGTKMSFAGLRSDEDITAITAFLEAQAE</sequence>
<dbReference type="PROSITE" id="PS51007">
    <property type="entry name" value="CYTC"/>
    <property type="match status" value="2"/>
</dbReference>
<keyword evidence="2 6" id="KW-0349">Heme</keyword>
<reference evidence="9" key="1">
    <citation type="journal article" date="2013" name="Genome Announc.">
        <title>Draft Genome Sequence of Loktanella cinnabarina LL-001T, Isolated from Deep-Sea Floor Sediment.</title>
        <authorList>
            <person name="Nishi S."/>
            <person name="Tsubouchi T."/>
            <person name="Takaki Y."/>
            <person name="Koyanagi R."/>
            <person name="Satoh N."/>
            <person name="Maruyama T."/>
            <person name="Hatada Y."/>
        </authorList>
    </citation>
    <scope>NUCLEOTIDE SEQUENCE [LARGE SCALE GENOMIC DNA]</scope>
    <source>
        <strain evidence="9">LL-001</strain>
    </source>
</reference>
<keyword evidence="1" id="KW-0813">Transport</keyword>
<keyword evidence="3 6" id="KW-0479">Metal-binding</keyword>
<dbReference type="GO" id="GO:0046872">
    <property type="term" value="F:metal ion binding"/>
    <property type="evidence" value="ECO:0007669"/>
    <property type="project" value="UniProtKB-KW"/>
</dbReference>
<proteinExistence type="predicted"/>
<dbReference type="InterPro" id="IPR009056">
    <property type="entry name" value="Cyt_c-like_dom"/>
</dbReference>
<evidence type="ECO:0000256" key="1">
    <source>
        <dbReference type="ARBA" id="ARBA00022448"/>
    </source>
</evidence>
<feature type="compositionally biased region" description="Low complexity" evidence="7">
    <location>
        <begin position="264"/>
        <end position="287"/>
    </location>
</feature>
<dbReference type="InterPro" id="IPR002327">
    <property type="entry name" value="Cyt_c_1A/1B"/>
</dbReference>
<protein>
    <submittedName>
        <fullName evidence="9">Sulfite dehydrogenase cytochrome subunit SoxD</fullName>
    </submittedName>
</protein>
<feature type="domain" description="Cytochrome c" evidence="8">
    <location>
        <begin position="91"/>
        <end position="179"/>
    </location>
</feature>
<dbReference type="Gene3D" id="1.10.760.10">
    <property type="entry name" value="Cytochrome c-like domain"/>
    <property type="match status" value="2"/>
</dbReference>
<evidence type="ECO:0000256" key="2">
    <source>
        <dbReference type="ARBA" id="ARBA00022617"/>
    </source>
</evidence>
<name>U2Z8R6_9RHOB</name>
<dbReference type="PANTHER" id="PTHR11961">
    <property type="entry name" value="CYTOCHROME C"/>
    <property type="match status" value="1"/>
</dbReference>
<organism evidence="9 10">
    <name type="scientific">Limimaricola cinnabarinus LL-001</name>
    <dbReference type="NCBI Taxonomy" id="1337093"/>
    <lineage>
        <taxon>Bacteria</taxon>
        <taxon>Pseudomonadati</taxon>
        <taxon>Pseudomonadota</taxon>
        <taxon>Alphaproteobacteria</taxon>
        <taxon>Rhodobacterales</taxon>
        <taxon>Paracoccaceae</taxon>
        <taxon>Limimaricola</taxon>
    </lineage>
</organism>
<evidence type="ECO:0000256" key="4">
    <source>
        <dbReference type="ARBA" id="ARBA00022982"/>
    </source>
</evidence>
<dbReference type="eggNOG" id="COG3474">
    <property type="taxonomic scope" value="Bacteria"/>
</dbReference>
<keyword evidence="4" id="KW-0249">Electron transport</keyword>
<evidence type="ECO:0000313" key="9">
    <source>
        <dbReference type="EMBL" id="GAD57447.1"/>
    </source>
</evidence>
<dbReference type="GO" id="GO:0020037">
    <property type="term" value="F:heme binding"/>
    <property type="evidence" value="ECO:0007669"/>
    <property type="project" value="InterPro"/>
</dbReference>
<evidence type="ECO:0000256" key="7">
    <source>
        <dbReference type="SAM" id="MobiDB-lite"/>
    </source>
</evidence>
<dbReference type="STRING" id="1337093.MBELCI_3499"/>
<dbReference type="InterPro" id="IPR036909">
    <property type="entry name" value="Cyt_c-like_dom_sf"/>
</dbReference>
<dbReference type="SUPFAM" id="SSF46626">
    <property type="entry name" value="Cytochrome c"/>
    <property type="match status" value="2"/>
</dbReference>
<evidence type="ECO:0000256" key="6">
    <source>
        <dbReference type="PROSITE-ProRule" id="PRU00433"/>
    </source>
</evidence>
<keyword evidence="10" id="KW-1185">Reference proteome</keyword>